<protein>
    <submittedName>
        <fullName evidence="6">Pfs, NB-ARC and ankyrin domain protein</fullName>
    </submittedName>
</protein>
<feature type="compositionally biased region" description="Polar residues" evidence="3">
    <location>
        <begin position="356"/>
        <end position="366"/>
    </location>
</feature>
<dbReference type="GO" id="GO:0003824">
    <property type="term" value="F:catalytic activity"/>
    <property type="evidence" value="ECO:0007669"/>
    <property type="project" value="InterPro"/>
</dbReference>
<comment type="caution">
    <text evidence="6">The sequence shown here is derived from an EMBL/GenBank/DDBJ whole genome shotgun (WGS) entry which is preliminary data.</text>
</comment>
<dbReference type="PANTHER" id="PTHR46082:SF11">
    <property type="entry name" value="AAA+ ATPASE DOMAIN-CONTAINING PROTEIN-RELATED"/>
    <property type="match status" value="1"/>
</dbReference>
<feature type="region of interest" description="Disordered" evidence="3">
    <location>
        <begin position="343"/>
        <end position="371"/>
    </location>
</feature>
<keyword evidence="7" id="KW-1185">Reference proteome</keyword>
<dbReference type="InterPro" id="IPR036770">
    <property type="entry name" value="Ankyrin_rpt-contain_sf"/>
</dbReference>
<gene>
    <name evidence="6" type="ORF">B0T10DRAFT_572655</name>
</gene>
<dbReference type="PROSITE" id="PS50297">
    <property type="entry name" value="ANK_REP_REGION"/>
    <property type="match status" value="5"/>
</dbReference>
<dbReference type="InterPro" id="IPR027417">
    <property type="entry name" value="P-loop_NTPase"/>
</dbReference>
<dbReference type="OrthoDB" id="194358at2759"/>
<proteinExistence type="predicted"/>
<feature type="repeat" description="ANK" evidence="2">
    <location>
        <begin position="1203"/>
        <end position="1235"/>
    </location>
</feature>
<dbReference type="SMART" id="SM00248">
    <property type="entry name" value="ANK"/>
    <property type="match status" value="8"/>
</dbReference>
<dbReference type="Gene3D" id="1.25.40.20">
    <property type="entry name" value="Ankyrin repeat-containing domain"/>
    <property type="match status" value="5"/>
</dbReference>
<feature type="domain" description="Nephrocystin 3-like N-terminal" evidence="5">
    <location>
        <begin position="403"/>
        <end position="568"/>
    </location>
</feature>
<keyword evidence="2" id="KW-0040">ANK repeat</keyword>
<dbReference type="AlphaFoldDB" id="A0A9P8W3D1"/>
<dbReference type="Gene3D" id="3.40.50.1580">
    <property type="entry name" value="Nucleoside phosphorylase domain"/>
    <property type="match status" value="1"/>
</dbReference>
<feature type="domain" description="Nucleoside phosphorylase" evidence="4">
    <location>
        <begin position="96"/>
        <end position="334"/>
    </location>
</feature>
<feature type="repeat" description="ANK" evidence="2">
    <location>
        <begin position="1045"/>
        <end position="1077"/>
    </location>
</feature>
<accession>A0A9P8W3D1</accession>
<dbReference type="Gene3D" id="3.40.50.300">
    <property type="entry name" value="P-loop containing nucleotide triphosphate hydrolases"/>
    <property type="match status" value="1"/>
</dbReference>
<feature type="repeat" description="ANK" evidence="2">
    <location>
        <begin position="1137"/>
        <end position="1169"/>
    </location>
</feature>
<evidence type="ECO:0000256" key="1">
    <source>
        <dbReference type="ARBA" id="ARBA00022737"/>
    </source>
</evidence>
<evidence type="ECO:0000256" key="3">
    <source>
        <dbReference type="SAM" id="MobiDB-lite"/>
    </source>
</evidence>
<dbReference type="InterPro" id="IPR000845">
    <property type="entry name" value="Nucleoside_phosphorylase_d"/>
</dbReference>
<dbReference type="Pfam" id="PF00023">
    <property type="entry name" value="Ank"/>
    <property type="match status" value="1"/>
</dbReference>
<evidence type="ECO:0000259" key="4">
    <source>
        <dbReference type="Pfam" id="PF01048"/>
    </source>
</evidence>
<dbReference type="InterPro" id="IPR056884">
    <property type="entry name" value="NPHP3-like_N"/>
</dbReference>
<dbReference type="EMBL" id="JAGPYM010000011">
    <property type="protein sequence ID" value="KAH6889275.1"/>
    <property type="molecule type" value="Genomic_DNA"/>
</dbReference>
<feature type="repeat" description="ANK" evidence="2">
    <location>
        <begin position="1170"/>
        <end position="1202"/>
    </location>
</feature>
<dbReference type="GO" id="GO:0009116">
    <property type="term" value="P:nucleoside metabolic process"/>
    <property type="evidence" value="ECO:0007669"/>
    <property type="project" value="InterPro"/>
</dbReference>
<feature type="repeat" description="ANK" evidence="2">
    <location>
        <begin position="1004"/>
        <end position="1044"/>
    </location>
</feature>
<dbReference type="PROSITE" id="PS50088">
    <property type="entry name" value="ANK_REPEAT"/>
    <property type="match status" value="7"/>
</dbReference>
<sequence>MAIVLFTLEPSLIRLAFENSSHSLITIVTASCPSRAMTGGTVDAVPCPRELTCAVYLNDSACLANGEYTVGWICAIVTEYVAAQAFLDRTHDRPEHLSHDDNNDYTLGSIGRHNVVIAVLPGGEYGIASAAIAAKDLLHSFPNVRIGLMVGIGGGAPSPKHDIRLGDVVVSQPQNGMGGVFQYDFGKTIQGQTFHTTGHLNQPPTILRTARPHSSSDKLYRSNFVHPSNNKLNCNEVCGDDPSRLRLRSERTRAQDNPVVHYGLIASANQLMKDAQVRDQLVTEKDILCFEMEAAGLMNNFPCLVIRGICDYSDSHKNKDWQGYAAMAAAAFAKDLLSRMPQQHAEAPHIHRTRGGISSDSSQLRTGESHSLNDEQKCALLDSLRFDQIDARQMTIKNAHAKTCKWLLQTPQYLDWLDNNKLNDHLGFLWIKGKPGTGKSTLMKKMKDNVILSFFFNARGDDLEKSVIGLYRSILLQLLERLPNLQHVFDSLGLATWKTGCHQWSVESLKTLFEQAVQGLGYSKVLCFIDALDECDELQVRDMISFLVSLGERTAEVGISFRVCFSSRHYPQITIAKGLSLILEGQEGHGQDITNYISGELKLGHSRLAEQIRADVREKASGIFMWVVLVVGILNKAHDGGRFHELRRILRDIPGDLHELFRDILTRDHHHIDELLLCIQWVLFARRPLKIEQLYFAILSGITPEFLPEWNPDDIAASVMERFILDSSKGLTEVTKSKTPTIQFIHESVKDFLLKENGLREIWPDLGDNFQGESHQRLKQCCLKYMRIDIASYPSIATHLENGNSLPKASSSQAAELRRSADQTLPFLEYATRNVLYHADAAEEAGVDQTTFLQTFQLIDWIRLDNVFERHQVRRHTNASLLYILAEHNMANLIRLHPSNTCCFKVEDERYGTPIFAALATDSDEAVRTLLEALAGIKHLPTPIHGLCEQYFRHGRHKRYIGRDFLFSSQKGILYHLAEEGNGFLMSIFFHVSGKPDVNSKDRTGRTPLSRVAEVGQEMAVKLLLEKVFKLLLEKGADFESKDNDGQTPLSIAAWNGREAVVKLLLEKGADFKAKDNDGRTPLSWAAGIGLERMVKLLLEKGADFEAKDNDAAWNGREAVVKLLLEKGADFKAKDNDGRTLLSWAAGIGLERMVKLLLEKGADFKLKDNAGRTPLSRAAWNGKEAVVKLLLEKGADFEAKDNDGRTPLLLAAGNGEERMVKLLLERGAGFEAKDNNGRTPLS</sequence>
<organism evidence="6 7">
    <name type="scientific">Thelonectria olida</name>
    <dbReference type="NCBI Taxonomy" id="1576542"/>
    <lineage>
        <taxon>Eukaryota</taxon>
        <taxon>Fungi</taxon>
        <taxon>Dikarya</taxon>
        <taxon>Ascomycota</taxon>
        <taxon>Pezizomycotina</taxon>
        <taxon>Sordariomycetes</taxon>
        <taxon>Hypocreomycetidae</taxon>
        <taxon>Hypocreales</taxon>
        <taxon>Nectriaceae</taxon>
        <taxon>Thelonectria</taxon>
    </lineage>
</organism>
<dbReference type="Proteomes" id="UP000777438">
    <property type="component" value="Unassembled WGS sequence"/>
</dbReference>
<dbReference type="PANTHER" id="PTHR46082">
    <property type="entry name" value="ATP/GTP-BINDING PROTEIN-RELATED"/>
    <property type="match status" value="1"/>
</dbReference>
<dbReference type="Pfam" id="PF24883">
    <property type="entry name" value="NPHP3_N"/>
    <property type="match status" value="1"/>
</dbReference>
<feature type="repeat" description="ANK" evidence="2">
    <location>
        <begin position="1112"/>
        <end position="1136"/>
    </location>
</feature>
<dbReference type="Pfam" id="PF01048">
    <property type="entry name" value="PNP_UDP_1"/>
    <property type="match status" value="1"/>
</dbReference>
<dbReference type="PRINTS" id="PR01415">
    <property type="entry name" value="ANKYRIN"/>
</dbReference>
<reference evidence="6 7" key="1">
    <citation type="journal article" date="2021" name="Nat. Commun.">
        <title>Genetic determinants of endophytism in the Arabidopsis root mycobiome.</title>
        <authorList>
            <person name="Mesny F."/>
            <person name="Miyauchi S."/>
            <person name="Thiergart T."/>
            <person name="Pickel B."/>
            <person name="Atanasova L."/>
            <person name="Karlsson M."/>
            <person name="Huettel B."/>
            <person name="Barry K.W."/>
            <person name="Haridas S."/>
            <person name="Chen C."/>
            <person name="Bauer D."/>
            <person name="Andreopoulos W."/>
            <person name="Pangilinan J."/>
            <person name="LaButti K."/>
            <person name="Riley R."/>
            <person name="Lipzen A."/>
            <person name="Clum A."/>
            <person name="Drula E."/>
            <person name="Henrissat B."/>
            <person name="Kohler A."/>
            <person name="Grigoriev I.V."/>
            <person name="Martin F.M."/>
            <person name="Hacquard S."/>
        </authorList>
    </citation>
    <scope>NUCLEOTIDE SEQUENCE [LARGE SCALE GENOMIC DNA]</scope>
    <source>
        <strain evidence="6 7">MPI-CAGE-CH-0241</strain>
    </source>
</reference>
<dbReference type="SUPFAM" id="SSF53167">
    <property type="entry name" value="Purine and uridine phosphorylases"/>
    <property type="match status" value="1"/>
</dbReference>
<dbReference type="Pfam" id="PF12796">
    <property type="entry name" value="Ank_2"/>
    <property type="match status" value="2"/>
</dbReference>
<dbReference type="InterPro" id="IPR035994">
    <property type="entry name" value="Nucleoside_phosphorylase_sf"/>
</dbReference>
<dbReference type="InterPro" id="IPR002110">
    <property type="entry name" value="Ankyrin_rpt"/>
</dbReference>
<evidence type="ECO:0000313" key="6">
    <source>
        <dbReference type="EMBL" id="KAH6889275.1"/>
    </source>
</evidence>
<dbReference type="SUPFAM" id="SSF52540">
    <property type="entry name" value="P-loop containing nucleoside triphosphate hydrolases"/>
    <property type="match status" value="1"/>
</dbReference>
<evidence type="ECO:0000256" key="2">
    <source>
        <dbReference type="PROSITE-ProRule" id="PRU00023"/>
    </source>
</evidence>
<feature type="repeat" description="ANK" evidence="2">
    <location>
        <begin position="1078"/>
        <end position="1110"/>
    </location>
</feature>
<evidence type="ECO:0000313" key="7">
    <source>
        <dbReference type="Proteomes" id="UP000777438"/>
    </source>
</evidence>
<dbReference type="InterPro" id="IPR053137">
    <property type="entry name" value="NLR-like"/>
</dbReference>
<name>A0A9P8W3D1_9HYPO</name>
<dbReference type="SUPFAM" id="SSF48403">
    <property type="entry name" value="Ankyrin repeat"/>
    <property type="match status" value="2"/>
</dbReference>
<keyword evidence="1" id="KW-0677">Repeat</keyword>
<evidence type="ECO:0000259" key="5">
    <source>
        <dbReference type="Pfam" id="PF24883"/>
    </source>
</evidence>